<dbReference type="Pfam" id="PF03401">
    <property type="entry name" value="TctC"/>
    <property type="match status" value="1"/>
</dbReference>
<proteinExistence type="inferred from homology"/>
<dbReference type="CDD" id="cd13578">
    <property type="entry name" value="PBP2_Bug27"/>
    <property type="match status" value="1"/>
</dbReference>
<dbReference type="InterPro" id="IPR042100">
    <property type="entry name" value="Bug_dom1"/>
</dbReference>
<organism evidence="2 3">
    <name type="scientific">Bordetella genomosp. 10</name>
    <dbReference type="NCBI Taxonomy" id="1416804"/>
    <lineage>
        <taxon>Bacteria</taxon>
        <taxon>Pseudomonadati</taxon>
        <taxon>Pseudomonadota</taxon>
        <taxon>Betaproteobacteria</taxon>
        <taxon>Burkholderiales</taxon>
        <taxon>Alcaligenaceae</taxon>
        <taxon>Bordetella</taxon>
    </lineage>
</organism>
<dbReference type="Proteomes" id="UP000216020">
    <property type="component" value="Unassembled WGS sequence"/>
</dbReference>
<reference evidence="3" key="1">
    <citation type="submission" date="2017-05" db="EMBL/GenBank/DDBJ databases">
        <title>Complete and WGS of Bordetella genogroups.</title>
        <authorList>
            <person name="Spilker T."/>
            <person name="Lipuma J."/>
        </authorList>
    </citation>
    <scope>NUCLEOTIDE SEQUENCE [LARGE SCALE GENOMIC DNA]</scope>
    <source>
        <strain evidence="3">AU16122</strain>
    </source>
</reference>
<evidence type="ECO:0000313" key="3">
    <source>
        <dbReference type="Proteomes" id="UP000216020"/>
    </source>
</evidence>
<dbReference type="OrthoDB" id="8963688at2"/>
<evidence type="ECO:0000313" key="2">
    <source>
        <dbReference type="EMBL" id="OZI31226.1"/>
    </source>
</evidence>
<protein>
    <recommendedName>
        <fullName evidence="4">MFS transporter</fullName>
    </recommendedName>
</protein>
<dbReference type="InterPro" id="IPR005064">
    <property type="entry name" value="BUG"/>
</dbReference>
<name>A0A261S1M0_9BORD</name>
<evidence type="ECO:0000256" key="1">
    <source>
        <dbReference type="ARBA" id="ARBA00006987"/>
    </source>
</evidence>
<gene>
    <name evidence="2" type="ORF">CAL29_25190</name>
</gene>
<dbReference type="PANTHER" id="PTHR42928:SF5">
    <property type="entry name" value="BLR1237 PROTEIN"/>
    <property type="match status" value="1"/>
</dbReference>
<comment type="similarity">
    <text evidence="1">Belongs to the UPF0065 (bug) family.</text>
</comment>
<dbReference type="Gene3D" id="3.40.190.10">
    <property type="entry name" value="Periplasmic binding protein-like II"/>
    <property type="match status" value="1"/>
</dbReference>
<dbReference type="EMBL" id="NEVM01000005">
    <property type="protein sequence ID" value="OZI31226.1"/>
    <property type="molecule type" value="Genomic_DNA"/>
</dbReference>
<keyword evidence="3" id="KW-1185">Reference proteome</keyword>
<accession>A0A261S1M0</accession>
<sequence length="326" mass="34545">MFGTSGKAWARKALAAFFCALAPFWLGLANADQPIRLMVGFPPGGTTDVIARLVAQRMAEDLKTSIVVENRGGASGNLAASLVAKSDPDGKTLLFVPSSHATNASLYTNQPFDTVKSFRAIGLVAVTPYVLVVNPKVAAHNVKDFVAYLKAHPGKVEFASASPGTGQHLAAELFKTEAGVDIVHVPYKGSAAALPDLIGGRVPMMFDNIAVMLPHIQDGSLRPLAITSRTRSRFLPQTPTMAESGYPNFEVLGWFALLAPANTPEAIISAYHASLKKVAANPDFIAQVGKLGGEVVVRSPAETDAFIAAEVEKWGKVIRSANIQIN</sequence>
<dbReference type="SUPFAM" id="SSF53850">
    <property type="entry name" value="Periplasmic binding protein-like II"/>
    <property type="match status" value="1"/>
</dbReference>
<dbReference type="AlphaFoldDB" id="A0A261S1M0"/>
<dbReference type="PIRSF" id="PIRSF017082">
    <property type="entry name" value="YflP"/>
    <property type="match status" value="1"/>
</dbReference>
<dbReference type="PANTHER" id="PTHR42928">
    <property type="entry name" value="TRICARBOXYLATE-BINDING PROTEIN"/>
    <property type="match status" value="1"/>
</dbReference>
<dbReference type="RefSeq" id="WP_094855640.1">
    <property type="nucleotide sequence ID" value="NZ_NEVM01000005.1"/>
</dbReference>
<comment type="caution">
    <text evidence="2">The sequence shown here is derived from an EMBL/GenBank/DDBJ whole genome shotgun (WGS) entry which is preliminary data.</text>
</comment>
<evidence type="ECO:0008006" key="4">
    <source>
        <dbReference type="Google" id="ProtNLM"/>
    </source>
</evidence>
<dbReference type="Gene3D" id="3.40.190.150">
    <property type="entry name" value="Bordetella uptake gene, domain 1"/>
    <property type="match status" value="1"/>
</dbReference>